<dbReference type="GO" id="GO:0004072">
    <property type="term" value="F:aspartate kinase activity"/>
    <property type="evidence" value="ECO:0007669"/>
    <property type="project" value="UniProtKB-EC"/>
</dbReference>
<dbReference type="InterPro" id="IPR002912">
    <property type="entry name" value="ACT_dom"/>
</dbReference>
<dbReference type="GO" id="GO:0009090">
    <property type="term" value="P:homoserine biosynthetic process"/>
    <property type="evidence" value="ECO:0007669"/>
    <property type="project" value="TreeGrafter"/>
</dbReference>
<organism evidence="8">
    <name type="scientific">marine sediment metagenome</name>
    <dbReference type="NCBI Taxonomy" id="412755"/>
    <lineage>
        <taxon>unclassified sequences</taxon>
        <taxon>metagenomes</taxon>
        <taxon>ecological metagenomes</taxon>
    </lineage>
</organism>
<keyword evidence="4" id="KW-0547">Nucleotide-binding</keyword>
<dbReference type="CDD" id="cd04923">
    <property type="entry name" value="ACT_AK-LysC-DapG-like_2"/>
    <property type="match status" value="1"/>
</dbReference>
<reference evidence="8" key="1">
    <citation type="journal article" date="2014" name="Front. Microbiol.">
        <title>High frequency of phylogenetically diverse reductive dehalogenase-homologous genes in deep subseafloor sedimentary metagenomes.</title>
        <authorList>
            <person name="Kawai M."/>
            <person name="Futagami T."/>
            <person name="Toyoda A."/>
            <person name="Takaki Y."/>
            <person name="Nishi S."/>
            <person name="Hori S."/>
            <person name="Arai W."/>
            <person name="Tsubouchi T."/>
            <person name="Morono Y."/>
            <person name="Uchiyama I."/>
            <person name="Ito T."/>
            <person name="Fujiyama A."/>
            <person name="Inagaki F."/>
            <person name="Takami H."/>
        </authorList>
    </citation>
    <scope>NUCLEOTIDE SEQUENCE</scope>
    <source>
        <strain evidence="8">Expedition CK06-06</strain>
    </source>
</reference>
<accession>X0Z3I8</accession>
<evidence type="ECO:0000313" key="8">
    <source>
        <dbReference type="EMBL" id="GAG53012.1"/>
    </source>
</evidence>
<keyword evidence="6" id="KW-0067">ATP-binding</keyword>
<sequence length="86" mass="9448">KIKQKTEVKEVIYDSNMAKVSLVGAGMQSHPGVAARMFTALGREGINIDMISTSEIKISCAVKKGEGKRAVRVIHREFELDKEADT</sequence>
<dbReference type="InterPro" id="IPR045865">
    <property type="entry name" value="ACT-like_dom_sf"/>
</dbReference>
<dbReference type="GO" id="GO:0009089">
    <property type="term" value="P:lysine biosynthetic process via diaminopimelate"/>
    <property type="evidence" value="ECO:0007669"/>
    <property type="project" value="TreeGrafter"/>
</dbReference>
<dbReference type="Gene3D" id="3.30.2130.10">
    <property type="entry name" value="VC0802-like"/>
    <property type="match status" value="1"/>
</dbReference>
<dbReference type="GO" id="GO:0005524">
    <property type="term" value="F:ATP binding"/>
    <property type="evidence" value="ECO:0007669"/>
    <property type="project" value="UniProtKB-KW"/>
</dbReference>
<evidence type="ECO:0000256" key="1">
    <source>
        <dbReference type="ARBA" id="ARBA00010122"/>
    </source>
</evidence>
<evidence type="ECO:0000256" key="2">
    <source>
        <dbReference type="ARBA" id="ARBA00013059"/>
    </source>
</evidence>
<dbReference type="PROSITE" id="PS51671">
    <property type="entry name" value="ACT"/>
    <property type="match status" value="1"/>
</dbReference>
<proteinExistence type="inferred from homology"/>
<feature type="non-terminal residue" evidence="8">
    <location>
        <position position="1"/>
    </location>
</feature>
<evidence type="ECO:0000256" key="5">
    <source>
        <dbReference type="ARBA" id="ARBA00022777"/>
    </source>
</evidence>
<comment type="similarity">
    <text evidence="1">Belongs to the aspartokinase family.</text>
</comment>
<dbReference type="AlphaFoldDB" id="X0Z3I8"/>
<dbReference type="PANTHER" id="PTHR21499:SF3">
    <property type="entry name" value="ASPARTOKINASE"/>
    <property type="match status" value="1"/>
</dbReference>
<evidence type="ECO:0000256" key="3">
    <source>
        <dbReference type="ARBA" id="ARBA00022679"/>
    </source>
</evidence>
<dbReference type="Pfam" id="PF22468">
    <property type="entry name" value="ACT_9"/>
    <property type="match status" value="1"/>
</dbReference>
<gene>
    <name evidence="8" type="ORF">S01H1_76096</name>
</gene>
<dbReference type="GO" id="GO:0005829">
    <property type="term" value="C:cytosol"/>
    <property type="evidence" value="ECO:0007669"/>
    <property type="project" value="TreeGrafter"/>
</dbReference>
<evidence type="ECO:0000256" key="4">
    <source>
        <dbReference type="ARBA" id="ARBA00022741"/>
    </source>
</evidence>
<keyword evidence="5" id="KW-0418">Kinase</keyword>
<dbReference type="InterPro" id="IPR054352">
    <property type="entry name" value="ACT_Aspartokinase"/>
</dbReference>
<dbReference type="PANTHER" id="PTHR21499">
    <property type="entry name" value="ASPARTATE KINASE"/>
    <property type="match status" value="1"/>
</dbReference>
<protein>
    <recommendedName>
        <fullName evidence="2">aspartate kinase</fullName>
        <ecNumber evidence="2">2.7.2.4</ecNumber>
    </recommendedName>
</protein>
<keyword evidence="3" id="KW-0808">Transferase</keyword>
<dbReference type="SUPFAM" id="SSF55021">
    <property type="entry name" value="ACT-like"/>
    <property type="match status" value="1"/>
</dbReference>
<comment type="caution">
    <text evidence="8">The sequence shown here is derived from an EMBL/GenBank/DDBJ whole genome shotgun (WGS) entry which is preliminary data.</text>
</comment>
<evidence type="ECO:0000256" key="6">
    <source>
        <dbReference type="ARBA" id="ARBA00022840"/>
    </source>
</evidence>
<evidence type="ECO:0000259" key="7">
    <source>
        <dbReference type="PROSITE" id="PS51671"/>
    </source>
</evidence>
<name>X0Z3I8_9ZZZZ</name>
<dbReference type="EC" id="2.7.2.4" evidence="2"/>
<feature type="domain" description="ACT" evidence="7">
    <location>
        <begin position="22"/>
        <end position="86"/>
    </location>
</feature>
<dbReference type="EMBL" id="BARS01051047">
    <property type="protein sequence ID" value="GAG53012.1"/>
    <property type="molecule type" value="Genomic_DNA"/>
</dbReference>